<dbReference type="GO" id="GO:0000062">
    <property type="term" value="F:fatty-acyl-CoA binding"/>
    <property type="evidence" value="ECO:0007669"/>
    <property type="project" value="InterPro"/>
</dbReference>
<gene>
    <name evidence="5" type="ORF">STCU_06470</name>
</gene>
<evidence type="ECO:0000313" key="6">
    <source>
        <dbReference type="Proteomes" id="UP000015354"/>
    </source>
</evidence>
<evidence type="ECO:0000256" key="2">
    <source>
        <dbReference type="ARBA" id="ARBA00023121"/>
    </source>
</evidence>
<dbReference type="GO" id="GO:0006631">
    <property type="term" value="P:fatty acid metabolic process"/>
    <property type="evidence" value="ECO:0007669"/>
    <property type="project" value="TreeGrafter"/>
</dbReference>
<comment type="caution">
    <text evidence="5">The sequence shown here is derived from an EMBL/GenBank/DDBJ whole genome shotgun (WGS) entry which is preliminary data.</text>
</comment>
<evidence type="ECO:0000313" key="5">
    <source>
        <dbReference type="EMBL" id="EPY25801.1"/>
    </source>
</evidence>
<dbReference type="PANTHER" id="PTHR23310:SF62">
    <property type="entry name" value="ACYL-COA BINDING PROTEIN 1, ISOFORM A"/>
    <property type="match status" value="1"/>
</dbReference>
<dbReference type="SUPFAM" id="SSF47027">
    <property type="entry name" value="Acyl-CoA binding protein"/>
    <property type="match status" value="1"/>
</dbReference>
<reference evidence="5 6" key="1">
    <citation type="journal article" date="2013" name="PLoS ONE">
        <title>Predicting the Proteins of Angomonas deanei, Strigomonas culicis and Their Respective Endosymbionts Reveals New Aspects of the Trypanosomatidae Family.</title>
        <authorList>
            <person name="Motta M.C."/>
            <person name="Martins A.C."/>
            <person name="de Souza S.S."/>
            <person name="Catta-Preta C.M."/>
            <person name="Silva R."/>
            <person name="Klein C.C."/>
            <person name="de Almeida L.G."/>
            <person name="de Lima Cunha O."/>
            <person name="Ciapina L.P."/>
            <person name="Brocchi M."/>
            <person name="Colabardini A.C."/>
            <person name="de Araujo Lima B."/>
            <person name="Machado C.R."/>
            <person name="de Almeida Soares C.M."/>
            <person name="Probst C.M."/>
            <person name="de Menezes C.B."/>
            <person name="Thompson C.E."/>
            <person name="Bartholomeu D.C."/>
            <person name="Gradia D.F."/>
            <person name="Pavoni D.P."/>
            <person name="Grisard E.C."/>
            <person name="Fantinatti-Garboggini F."/>
            <person name="Marchini F.K."/>
            <person name="Rodrigues-Luiz G.F."/>
            <person name="Wagner G."/>
            <person name="Goldman G.H."/>
            <person name="Fietto J.L."/>
            <person name="Elias M.C."/>
            <person name="Goldman M.H."/>
            <person name="Sagot M.F."/>
            <person name="Pereira M."/>
            <person name="Stoco P.H."/>
            <person name="de Mendonca-Neto R.P."/>
            <person name="Teixeira S.M."/>
            <person name="Maciel T.E."/>
            <person name="de Oliveira Mendes T.A."/>
            <person name="Urmenyi T.P."/>
            <person name="de Souza W."/>
            <person name="Schenkman S."/>
            <person name="de Vasconcelos A.T."/>
        </authorList>
    </citation>
    <scope>NUCLEOTIDE SEQUENCE [LARGE SCALE GENOMIC DNA]</scope>
</reference>
<keyword evidence="6" id="KW-1185">Reference proteome</keyword>
<feature type="region of interest" description="Disordered" evidence="3">
    <location>
        <begin position="336"/>
        <end position="407"/>
    </location>
</feature>
<dbReference type="PROSITE" id="PS51228">
    <property type="entry name" value="ACB_2"/>
    <property type="match status" value="1"/>
</dbReference>
<comment type="similarity">
    <text evidence="1">Belongs to the ACBP family.</text>
</comment>
<evidence type="ECO:0000259" key="4">
    <source>
        <dbReference type="PROSITE" id="PS51228"/>
    </source>
</evidence>
<keyword evidence="2" id="KW-0446">Lipid-binding</keyword>
<feature type="domain" description="ACB" evidence="4">
    <location>
        <begin position="485"/>
        <end position="570"/>
    </location>
</feature>
<dbReference type="InterPro" id="IPR035984">
    <property type="entry name" value="Acyl-CoA-binding_sf"/>
</dbReference>
<dbReference type="PANTHER" id="PTHR23310">
    <property type="entry name" value="ACYL-COA-BINDING PROTEIN, ACBP"/>
    <property type="match status" value="1"/>
</dbReference>
<dbReference type="Proteomes" id="UP000015354">
    <property type="component" value="Unassembled WGS sequence"/>
</dbReference>
<dbReference type="InterPro" id="IPR000582">
    <property type="entry name" value="Acyl-CoA-binding_protein"/>
</dbReference>
<dbReference type="InterPro" id="IPR014352">
    <property type="entry name" value="FERM/acyl-CoA-bd_prot_sf"/>
</dbReference>
<feature type="compositionally biased region" description="Polar residues" evidence="3">
    <location>
        <begin position="354"/>
        <end position="366"/>
    </location>
</feature>
<protein>
    <submittedName>
        <fullName evidence="5">Acyl-CoA binding protein</fullName>
    </submittedName>
</protein>
<dbReference type="OrthoDB" id="346910at2759"/>
<dbReference type="PRINTS" id="PR00689">
    <property type="entry name" value="ACOABINDINGP"/>
</dbReference>
<feature type="compositionally biased region" description="Polar residues" evidence="3">
    <location>
        <begin position="66"/>
        <end position="75"/>
    </location>
</feature>
<sequence>MELFNRPALFVDASAVFDLCDGDLVLFNKLLDVFQGSLTPIFRGKKIAAAEGTRSLLGSIAPSPANPSLLSTPRGSVSRHGPAPGGPARQVPFWLSCAPQEAQRAALYALWITYREQASEKPGSARGRRVVDILNEYRLTLASMKKSRDVRGIPPASIWSGHLFILAKLTSRECTVEDFMDVVGDGAYLSVTASNGIPGVLIVALAASIVATELIVAGESHALRLLCGKLDTLLADLPSRSSPLRTYLSGNVASHAERFEELWLGATPYSEPKKFKTRVELLFFVTCELVFLAAERAWPALAGRDGVAAPLEAALLAWLTTWKTFLYNVRNRSHSVHRRHVSRSGTATLAPVSGMNNGTLNQQDGAQRTPLPAPVPSPSMSPAQQPRDSPGPSANIPAATSADSDNEMLEQNDALKRICEAMPLRMQHGKAPLPDLRLRLFAEPGSSGSTHVGVSPLLQESLSDSTRGGVSPGTISPSKLPASSLEQDFEYAQQCFAMEAEAMSNDIKLKFYGLYKQSTIGDVNCPKPWLMDAVGRAKWEAWNKLKGMTTKDAKRMYINEYKIMKQLGNAK</sequence>
<dbReference type="Pfam" id="PF00887">
    <property type="entry name" value="ACBP"/>
    <property type="match status" value="1"/>
</dbReference>
<organism evidence="5 6">
    <name type="scientific">Strigomonas culicis</name>
    <dbReference type="NCBI Taxonomy" id="28005"/>
    <lineage>
        <taxon>Eukaryota</taxon>
        <taxon>Discoba</taxon>
        <taxon>Euglenozoa</taxon>
        <taxon>Kinetoplastea</taxon>
        <taxon>Metakinetoplastina</taxon>
        <taxon>Trypanosomatida</taxon>
        <taxon>Trypanosomatidae</taxon>
        <taxon>Strigomonadinae</taxon>
        <taxon>Strigomonas</taxon>
    </lineage>
</organism>
<proteinExistence type="inferred from homology"/>
<evidence type="ECO:0000256" key="1">
    <source>
        <dbReference type="ARBA" id="ARBA00005567"/>
    </source>
</evidence>
<dbReference type="Gene3D" id="1.20.80.10">
    <property type="match status" value="1"/>
</dbReference>
<dbReference type="AlphaFoldDB" id="S9VFH0"/>
<feature type="region of interest" description="Disordered" evidence="3">
    <location>
        <begin position="66"/>
        <end position="85"/>
    </location>
</feature>
<dbReference type="EMBL" id="ATMH01006470">
    <property type="protein sequence ID" value="EPY25801.1"/>
    <property type="molecule type" value="Genomic_DNA"/>
</dbReference>
<evidence type="ECO:0000256" key="3">
    <source>
        <dbReference type="SAM" id="MobiDB-lite"/>
    </source>
</evidence>
<name>S9VFH0_9TRYP</name>
<accession>S9VFH0</accession>